<dbReference type="RefSeq" id="WP_011449123.1">
    <property type="nucleotide sequence ID" value="NC_007796.1"/>
</dbReference>
<dbReference type="KEGG" id="mhu:Mhun_2160"/>
<dbReference type="EMBL" id="CP000254">
    <property type="protein sequence ID" value="ABD41865.1"/>
    <property type="molecule type" value="Genomic_DNA"/>
</dbReference>
<accession>Q2FSU3</accession>
<dbReference type="EnsemblBacteria" id="ABD41865">
    <property type="protein sequence ID" value="ABD41865"/>
    <property type="gene ID" value="Mhun_2160"/>
</dbReference>
<keyword evidence="3" id="KW-1185">Reference proteome</keyword>
<dbReference type="HOGENOM" id="CLU_2447682_0_0_2"/>
<dbReference type="OrthoDB" id="117636at2157"/>
<proteinExistence type="predicted"/>
<dbReference type="GeneID" id="3922633"/>
<feature type="compositionally biased region" description="Polar residues" evidence="1">
    <location>
        <begin position="40"/>
        <end position="56"/>
    </location>
</feature>
<evidence type="ECO:0000313" key="2">
    <source>
        <dbReference type="EMBL" id="ABD41865.1"/>
    </source>
</evidence>
<sequence length="89" mass="9886">MSNNGAVHQEVTKIPDMDGTGPRWLGERKFSRRGRWNFENSVSNLPDSSGPVTQQDAPLGEPVYGIGRGGLPRGGSRRMGRRWDNSFRS</sequence>
<evidence type="ECO:0000256" key="1">
    <source>
        <dbReference type="SAM" id="MobiDB-lite"/>
    </source>
</evidence>
<organism evidence="2 3">
    <name type="scientific">Methanospirillum hungatei JF-1 (strain ATCC 27890 / DSM 864 / NBRC 100397 / JF-1)</name>
    <dbReference type="NCBI Taxonomy" id="323259"/>
    <lineage>
        <taxon>Archaea</taxon>
        <taxon>Methanobacteriati</taxon>
        <taxon>Methanobacteriota</taxon>
        <taxon>Stenosarchaea group</taxon>
        <taxon>Methanomicrobia</taxon>
        <taxon>Methanomicrobiales</taxon>
        <taxon>Methanospirillaceae</taxon>
        <taxon>Methanospirillum</taxon>
    </lineage>
</organism>
<dbReference type="InParanoid" id="Q2FSU3"/>
<evidence type="ECO:0000313" key="3">
    <source>
        <dbReference type="Proteomes" id="UP000001941"/>
    </source>
</evidence>
<feature type="region of interest" description="Disordered" evidence="1">
    <location>
        <begin position="1"/>
        <end position="26"/>
    </location>
</feature>
<name>Q2FSU3_METHJ</name>
<protein>
    <submittedName>
        <fullName evidence="2">Uncharacterized protein</fullName>
    </submittedName>
</protein>
<gene>
    <name evidence="2" type="ordered locus">Mhun_2160</name>
</gene>
<dbReference type="AlphaFoldDB" id="Q2FSU3"/>
<feature type="region of interest" description="Disordered" evidence="1">
    <location>
        <begin position="40"/>
        <end position="89"/>
    </location>
</feature>
<dbReference type="Proteomes" id="UP000001941">
    <property type="component" value="Chromosome"/>
</dbReference>
<dbReference type="STRING" id="323259.Mhun_2160"/>
<reference evidence="3" key="1">
    <citation type="journal article" date="2016" name="Stand. Genomic Sci.">
        <title>Complete genome sequence of Methanospirillum hungatei type strain JF1.</title>
        <authorList>
            <person name="Gunsalus R.P."/>
            <person name="Cook L.E."/>
            <person name="Crable B."/>
            <person name="Rohlin L."/>
            <person name="McDonald E."/>
            <person name="Mouttaki H."/>
            <person name="Sieber J.R."/>
            <person name="Poweleit N."/>
            <person name="Zhou H."/>
            <person name="Lapidus A.L."/>
            <person name="Daligault H.E."/>
            <person name="Land M."/>
            <person name="Gilna P."/>
            <person name="Ivanova N."/>
            <person name="Kyrpides N."/>
            <person name="Culley D.E."/>
            <person name="McInerney M.J."/>
        </authorList>
    </citation>
    <scope>NUCLEOTIDE SEQUENCE [LARGE SCALE GENOMIC DNA]</scope>
    <source>
        <strain evidence="3">ATCC 27890 / DSM 864 / NBRC 100397 / JF-1</strain>
    </source>
</reference>